<protein>
    <submittedName>
        <fullName evidence="1">Uncharacterized protein</fullName>
    </submittedName>
</protein>
<dbReference type="Proteomes" id="UP001054945">
    <property type="component" value="Unassembled WGS sequence"/>
</dbReference>
<keyword evidence="2" id="KW-1185">Reference proteome</keyword>
<evidence type="ECO:0000313" key="1">
    <source>
        <dbReference type="EMBL" id="GIX66478.1"/>
    </source>
</evidence>
<accession>A0AAV4M281</accession>
<proteinExistence type="predicted"/>
<sequence length="107" mass="13017">MRLILLRSSMPSEECASDFWEFCRRDGRNKDRGSSPYPTHFFFSLTIPPLAERATLREHSPHGFLIEKKEIRTQNLLALSHWCIWWIRHVQFLVRYRTWKWLSLVER</sequence>
<reference evidence="1 2" key="1">
    <citation type="submission" date="2021-06" db="EMBL/GenBank/DDBJ databases">
        <title>Caerostris extrusa draft genome.</title>
        <authorList>
            <person name="Kono N."/>
            <person name="Arakawa K."/>
        </authorList>
    </citation>
    <scope>NUCLEOTIDE SEQUENCE [LARGE SCALE GENOMIC DNA]</scope>
</reference>
<dbReference type="EMBL" id="BPLR01001791">
    <property type="protein sequence ID" value="GIX66478.1"/>
    <property type="molecule type" value="Genomic_DNA"/>
</dbReference>
<dbReference type="AlphaFoldDB" id="A0AAV4M281"/>
<organism evidence="1 2">
    <name type="scientific">Caerostris extrusa</name>
    <name type="common">Bark spider</name>
    <name type="synonym">Caerostris bankana</name>
    <dbReference type="NCBI Taxonomy" id="172846"/>
    <lineage>
        <taxon>Eukaryota</taxon>
        <taxon>Metazoa</taxon>
        <taxon>Ecdysozoa</taxon>
        <taxon>Arthropoda</taxon>
        <taxon>Chelicerata</taxon>
        <taxon>Arachnida</taxon>
        <taxon>Araneae</taxon>
        <taxon>Araneomorphae</taxon>
        <taxon>Entelegynae</taxon>
        <taxon>Araneoidea</taxon>
        <taxon>Araneidae</taxon>
        <taxon>Caerostris</taxon>
    </lineage>
</organism>
<comment type="caution">
    <text evidence="1">The sequence shown here is derived from an EMBL/GenBank/DDBJ whole genome shotgun (WGS) entry which is preliminary data.</text>
</comment>
<evidence type="ECO:0000313" key="2">
    <source>
        <dbReference type="Proteomes" id="UP001054945"/>
    </source>
</evidence>
<gene>
    <name evidence="1" type="ORF">CEXT_331831</name>
</gene>
<name>A0AAV4M281_CAEEX</name>